<dbReference type="EMBL" id="PYGD01000010">
    <property type="protein sequence ID" value="PSK89781.1"/>
    <property type="molecule type" value="Genomic_DNA"/>
</dbReference>
<dbReference type="InterPro" id="IPR050879">
    <property type="entry name" value="Acyltransferase_3"/>
</dbReference>
<feature type="transmembrane region" description="Helical" evidence="1">
    <location>
        <begin position="149"/>
        <end position="164"/>
    </location>
</feature>
<feature type="transmembrane region" description="Helical" evidence="1">
    <location>
        <begin position="274"/>
        <end position="298"/>
    </location>
</feature>
<dbReference type="Pfam" id="PF01757">
    <property type="entry name" value="Acyl_transf_3"/>
    <property type="match status" value="1"/>
</dbReference>
<sequence>MPLPTHPGVSQKLHGLDHLRTLAITYVFLFHYFILSKGEPAWLPPVAAFGWTGVDLFFVLSGFLIAAQLFAESKSGQGFSLKTFFIRRSLRILPAFGVTLALYFCFPFFREKESLPPLWKFLTFIQNIGLNLKDQGTFSHCWSLCVEEHFYLFFPLVLVLLYRLRLFRRSWWLLLALFLAGFIIRVYSYREYYLPQSSTEISWMYWYQYIYYPSWNRLDGLLAGVGLAALYHFAPGAWSRISRYGNLMLVAGPAILVAAWFLCEDQMTFSASVYGYPLIALGYGLLVAGAVSPGSLLYRLKSGLSSRIATLSYAVYLTHKGLIHMTHDLLAGQQINSNLLLVISILACLCFAGLMHRLVEQPFLRLRKRLLPSREKLQTGSAVIPPA</sequence>
<protein>
    <submittedName>
        <fullName evidence="3">Peptidoglycan/LPS O-acetylase OafA/YrhL</fullName>
    </submittedName>
</protein>
<feature type="transmembrane region" description="Helical" evidence="1">
    <location>
        <begin position="171"/>
        <end position="189"/>
    </location>
</feature>
<evidence type="ECO:0000313" key="3">
    <source>
        <dbReference type="EMBL" id="PSK89781.1"/>
    </source>
</evidence>
<gene>
    <name evidence="3" type="ORF">B0I18_11080</name>
</gene>
<keyword evidence="1" id="KW-1133">Transmembrane helix</keyword>
<evidence type="ECO:0000259" key="2">
    <source>
        <dbReference type="Pfam" id="PF01757"/>
    </source>
</evidence>
<dbReference type="Proteomes" id="UP000240572">
    <property type="component" value="Unassembled WGS sequence"/>
</dbReference>
<dbReference type="GO" id="GO:0016020">
    <property type="term" value="C:membrane"/>
    <property type="evidence" value="ECO:0007669"/>
    <property type="project" value="TreeGrafter"/>
</dbReference>
<comment type="caution">
    <text evidence="3">The sequence shown here is derived from an EMBL/GenBank/DDBJ whole genome shotgun (WGS) entry which is preliminary data.</text>
</comment>
<feature type="transmembrane region" description="Helical" evidence="1">
    <location>
        <begin position="92"/>
        <end position="109"/>
    </location>
</feature>
<accession>A0A2P8CXS8</accession>
<evidence type="ECO:0000256" key="1">
    <source>
        <dbReference type="SAM" id="Phobius"/>
    </source>
</evidence>
<feature type="transmembrane region" description="Helical" evidence="1">
    <location>
        <begin position="48"/>
        <end position="71"/>
    </location>
</feature>
<organism evidence="3 4">
    <name type="scientific">Taibaiella chishuiensis</name>
    <dbReference type="NCBI Taxonomy" id="1434707"/>
    <lineage>
        <taxon>Bacteria</taxon>
        <taxon>Pseudomonadati</taxon>
        <taxon>Bacteroidota</taxon>
        <taxon>Chitinophagia</taxon>
        <taxon>Chitinophagales</taxon>
        <taxon>Chitinophagaceae</taxon>
        <taxon>Taibaiella</taxon>
    </lineage>
</organism>
<evidence type="ECO:0000313" key="4">
    <source>
        <dbReference type="Proteomes" id="UP000240572"/>
    </source>
</evidence>
<keyword evidence="1" id="KW-0472">Membrane</keyword>
<reference evidence="3 4" key="1">
    <citation type="submission" date="2018-03" db="EMBL/GenBank/DDBJ databases">
        <title>Genomic Encyclopedia of Type Strains, Phase III (KMG-III): the genomes of soil and plant-associated and newly described type strains.</title>
        <authorList>
            <person name="Whitman W."/>
        </authorList>
    </citation>
    <scope>NUCLEOTIDE SEQUENCE [LARGE SCALE GENOMIC DNA]</scope>
    <source>
        <strain evidence="3 4">CGMCC 1.12700</strain>
    </source>
</reference>
<feature type="transmembrane region" description="Helical" evidence="1">
    <location>
        <begin position="19"/>
        <end position="36"/>
    </location>
</feature>
<dbReference type="OrthoDB" id="290051at2"/>
<feature type="transmembrane region" description="Helical" evidence="1">
    <location>
        <begin position="209"/>
        <end position="232"/>
    </location>
</feature>
<dbReference type="PANTHER" id="PTHR23028">
    <property type="entry name" value="ACETYLTRANSFERASE"/>
    <property type="match status" value="1"/>
</dbReference>
<keyword evidence="1" id="KW-0812">Transmembrane</keyword>
<feature type="transmembrane region" description="Helical" evidence="1">
    <location>
        <begin position="244"/>
        <end position="262"/>
    </location>
</feature>
<feature type="domain" description="Acyltransferase 3" evidence="2">
    <location>
        <begin position="14"/>
        <end position="355"/>
    </location>
</feature>
<dbReference type="GO" id="GO:0009103">
    <property type="term" value="P:lipopolysaccharide biosynthetic process"/>
    <property type="evidence" value="ECO:0007669"/>
    <property type="project" value="TreeGrafter"/>
</dbReference>
<name>A0A2P8CXS8_9BACT</name>
<dbReference type="GO" id="GO:0016747">
    <property type="term" value="F:acyltransferase activity, transferring groups other than amino-acyl groups"/>
    <property type="evidence" value="ECO:0007669"/>
    <property type="project" value="InterPro"/>
</dbReference>
<dbReference type="AlphaFoldDB" id="A0A2P8CXS8"/>
<dbReference type="RefSeq" id="WP_106524587.1">
    <property type="nucleotide sequence ID" value="NZ_PYGD01000010.1"/>
</dbReference>
<keyword evidence="4" id="KW-1185">Reference proteome</keyword>
<feature type="transmembrane region" description="Helical" evidence="1">
    <location>
        <begin position="339"/>
        <end position="359"/>
    </location>
</feature>
<dbReference type="PANTHER" id="PTHR23028:SF53">
    <property type="entry name" value="ACYL_TRANSF_3 DOMAIN-CONTAINING PROTEIN"/>
    <property type="match status" value="1"/>
</dbReference>
<dbReference type="InterPro" id="IPR002656">
    <property type="entry name" value="Acyl_transf_3_dom"/>
</dbReference>
<proteinExistence type="predicted"/>